<dbReference type="EMBL" id="CM032187">
    <property type="protein sequence ID" value="KAG7089603.1"/>
    <property type="molecule type" value="Genomic_DNA"/>
</dbReference>
<reference evidence="7" key="1">
    <citation type="journal article" date="2021" name="Genome Biol. Evol.">
        <title>The assembled and annotated genome of the fairy-ring fungus Marasmius oreades.</title>
        <authorList>
            <person name="Hiltunen M."/>
            <person name="Ament-Velasquez S.L."/>
            <person name="Johannesson H."/>
        </authorList>
    </citation>
    <scope>NUCLEOTIDE SEQUENCE</scope>
    <source>
        <strain evidence="7">03SP1</strain>
    </source>
</reference>
<feature type="region of interest" description="Disordered" evidence="4">
    <location>
        <begin position="110"/>
        <end position="138"/>
    </location>
</feature>
<dbReference type="KEGG" id="more:E1B28_011269"/>
<evidence type="ECO:0000256" key="3">
    <source>
        <dbReference type="ARBA" id="ARBA00022490"/>
    </source>
</evidence>
<protein>
    <recommendedName>
        <fullName evidence="9">Survival factor 1</fullName>
    </recommendedName>
</protein>
<dbReference type="InterPro" id="IPR051385">
    <property type="entry name" value="Ceramide-binding_SVF1"/>
</dbReference>
<evidence type="ECO:0000259" key="6">
    <source>
        <dbReference type="Pfam" id="PF17187"/>
    </source>
</evidence>
<evidence type="ECO:0000259" key="5">
    <source>
        <dbReference type="Pfam" id="PF08622"/>
    </source>
</evidence>
<dbReference type="InterPro" id="IPR033394">
    <property type="entry name" value="Svf1-like_C"/>
</dbReference>
<keyword evidence="8" id="KW-1185">Reference proteome</keyword>
<feature type="domain" description="Svf1-like C-terminal" evidence="6">
    <location>
        <begin position="224"/>
        <end position="419"/>
    </location>
</feature>
<comment type="caution">
    <text evidence="7">The sequence shown here is derived from an EMBL/GenBank/DDBJ whole genome shotgun (WGS) entry which is preliminary data.</text>
</comment>
<dbReference type="InterPro" id="IPR013931">
    <property type="entry name" value="Svf1-like_N"/>
</dbReference>
<dbReference type="GO" id="GO:0006979">
    <property type="term" value="P:response to oxidative stress"/>
    <property type="evidence" value="ECO:0007669"/>
    <property type="project" value="InterPro"/>
</dbReference>
<organism evidence="7 8">
    <name type="scientific">Marasmius oreades</name>
    <name type="common">fairy-ring Marasmius</name>
    <dbReference type="NCBI Taxonomy" id="181124"/>
    <lineage>
        <taxon>Eukaryota</taxon>
        <taxon>Fungi</taxon>
        <taxon>Dikarya</taxon>
        <taxon>Basidiomycota</taxon>
        <taxon>Agaricomycotina</taxon>
        <taxon>Agaricomycetes</taxon>
        <taxon>Agaricomycetidae</taxon>
        <taxon>Agaricales</taxon>
        <taxon>Marasmiineae</taxon>
        <taxon>Marasmiaceae</taxon>
        <taxon>Marasmius</taxon>
    </lineage>
</organism>
<evidence type="ECO:0000313" key="7">
    <source>
        <dbReference type="EMBL" id="KAG7089603.1"/>
    </source>
</evidence>
<dbReference type="Pfam" id="PF17187">
    <property type="entry name" value="Svf1_C"/>
    <property type="match status" value="1"/>
</dbReference>
<feature type="domain" description="Svf1-like N-terminal" evidence="5">
    <location>
        <begin position="51"/>
        <end position="222"/>
    </location>
</feature>
<comment type="subcellular location">
    <subcellularLocation>
        <location evidence="1">Cytoplasm</location>
    </subcellularLocation>
</comment>
<dbReference type="OrthoDB" id="2590239at2759"/>
<sequence length="419" mass="45531">MFSSFFSTAPPVDPTAPNFHPVSSKFKDGELFGELAQKDTELLCTASGFVTETQVFYTIANDGTSITCQLIHSSVGMWYPTIQFVCKIYNPKTKELTWKSVNVNNFVCPPPGRDRRSTKADEFSFTHKSTPGSDHPESYTISANPTPDLQISLEISRPAKIPGFKVGKGDQGGYSYFGADPKNADGYVIHRFWPRYKASGLVVMNGKALSVDGTGMFIHAIQGMRPNLVAASWNFAYFDSDELGGTSAIQMEFTTTDAYGLKGAGSGGVVVNVGSLVVRGKLVALTAETKGPNVAKGDESRLKSRATHLKPIHDPDTGYNKPCEILYEWTGPSFSPETPGIYRASTIVDIGSEDKGLIEKVDVLAEIPYVLKMAVNYVAGTKPYIYQYINPATLSLTEPGSETPLDVQGTLYNEATFIS</sequence>
<dbReference type="PANTHER" id="PTHR47107:SF1">
    <property type="entry name" value="CERAMIDE-BINDING PROTEIN SVF1-RELATED"/>
    <property type="match status" value="1"/>
</dbReference>
<dbReference type="PANTHER" id="PTHR47107">
    <property type="entry name" value="SVF1-LIKE PROTEIN YDR222W-RELATED"/>
    <property type="match status" value="1"/>
</dbReference>
<dbReference type="GeneID" id="66080344"/>
<proteinExistence type="inferred from homology"/>
<name>A0A9P7RUC6_9AGAR</name>
<comment type="similarity">
    <text evidence="2">Belongs to the SVF1 family.</text>
</comment>
<evidence type="ECO:0000256" key="4">
    <source>
        <dbReference type="SAM" id="MobiDB-lite"/>
    </source>
</evidence>
<dbReference type="GO" id="GO:0005737">
    <property type="term" value="C:cytoplasm"/>
    <property type="evidence" value="ECO:0007669"/>
    <property type="project" value="UniProtKB-SubCell"/>
</dbReference>
<evidence type="ECO:0000256" key="2">
    <source>
        <dbReference type="ARBA" id="ARBA00009069"/>
    </source>
</evidence>
<accession>A0A9P7RUC6</accession>
<dbReference type="SUPFAM" id="SSF159245">
    <property type="entry name" value="AttH-like"/>
    <property type="match status" value="1"/>
</dbReference>
<keyword evidence="3" id="KW-0963">Cytoplasm</keyword>
<evidence type="ECO:0000256" key="1">
    <source>
        <dbReference type="ARBA" id="ARBA00004496"/>
    </source>
</evidence>
<dbReference type="AlphaFoldDB" id="A0A9P7RUC6"/>
<dbReference type="Pfam" id="PF08622">
    <property type="entry name" value="Svf1"/>
    <property type="match status" value="1"/>
</dbReference>
<dbReference type="RefSeq" id="XP_043006073.1">
    <property type="nucleotide sequence ID" value="XM_043156288.1"/>
</dbReference>
<gene>
    <name evidence="7" type="ORF">E1B28_011269</name>
</gene>
<evidence type="ECO:0000313" key="8">
    <source>
        <dbReference type="Proteomes" id="UP001049176"/>
    </source>
</evidence>
<feature type="compositionally biased region" description="Basic and acidic residues" evidence="4">
    <location>
        <begin position="112"/>
        <end position="125"/>
    </location>
</feature>
<dbReference type="Proteomes" id="UP001049176">
    <property type="component" value="Chromosome 7"/>
</dbReference>
<evidence type="ECO:0008006" key="9">
    <source>
        <dbReference type="Google" id="ProtNLM"/>
    </source>
</evidence>